<dbReference type="AlphaFoldDB" id="A0A2G6JQ07"/>
<proteinExistence type="predicted"/>
<organism evidence="1 2">
    <name type="scientific">Neptuniibacter caesariensis</name>
    <dbReference type="NCBI Taxonomy" id="207954"/>
    <lineage>
        <taxon>Bacteria</taxon>
        <taxon>Pseudomonadati</taxon>
        <taxon>Pseudomonadota</taxon>
        <taxon>Gammaproteobacteria</taxon>
        <taxon>Oceanospirillales</taxon>
        <taxon>Oceanospirillaceae</taxon>
        <taxon>Neptuniibacter</taxon>
    </lineage>
</organism>
<dbReference type="EMBL" id="PDSH01000008">
    <property type="protein sequence ID" value="PIE25300.1"/>
    <property type="molecule type" value="Genomic_DNA"/>
</dbReference>
<protein>
    <recommendedName>
        <fullName evidence="3">VacJ</fullName>
    </recommendedName>
</protein>
<gene>
    <name evidence="1" type="ORF">CSA60_00875</name>
</gene>
<accession>A0A2G6JQ07</accession>
<evidence type="ECO:0000313" key="2">
    <source>
        <dbReference type="Proteomes" id="UP000243469"/>
    </source>
</evidence>
<sequence length="121" mass="13894">MKLLNRSAFVVLPKQPFADWTHSLEVDAGGLNQLLTLEEQRREGTVYLIDEVSDEADFATALKAHWKAIFTSELSAWDEIGDDWPHNLTIDLFLAWFEVSHQIMVFDLSQKPLLMAALEEY</sequence>
<dbReference type="Proteomes" id="UP000243469">
    <property type="component" value="Unassembled WGS sequence"/>
</dbReference>
<evidence type="ECO:0000313" key="1">
    <source>
        <dbReference type="EMBL" id="PIE25300.1"/>
    </source>
</evidence>
<name>A0A2G6JQ07_NEPCE</name>
<reference evidence="1 2" key="1">
    <citation type="submission" date="2017-10" db="EMBL/GenBank/DDBJ databases">
        <title>Novel microbial diversity and functional potential in the marine mammal oral microbiome.</title>
        <authorList>
            <person name="Dudek N.K."/>
            <person name="Sun C.L."/>
            <person name="Burstein D."/>
            <person name="Kantor R.S."/>
            <person name="Aliaga Goltsman D.S."/>
            <person name="Bik E.M."/>
            <person name="Thomas B.C."/>
            <person name="Banfield J.F."/>
            <person name="Relman D.A."/>
        </authorList>
    </citation>
    <scope>NUCLEOTIDE SEQUENCE [LARGE SCALE GENOMIC DNA]</scope>
    <source>
        <strain evidence="1">DOLJORAL78_47_21</strain>
    </source>
</reference>
<evidence type="ECO:0008006" key="3">
    <source>
        <dbReference type="Google" id="ProtNLM"/>
    </source>
</evidence>
<comment type="caution">
    <text evidence="1">The sequence shown here is derived from an EMBL/GenBank/DDBJ whole genome shotgun (WGS) entry which is preliminary data.</text>
</comment>